<keyword evidence="1" id="KW-1133">Transmembrane helix</keyword>
<dbReference type="PATRIC" id="fig|68170.10.peg.3658"/>
<name>A0A0F0HET4_LENAE</name>
<dbReference type="eggNOG" id="ENOG5033WDH">
    <property type="taxonomic scope" value="Bacteria"/>
</dbReference>
<comment type="caution">
    <text evidence="2">The sequence shown here is derived from an EMBL/GenBank/DDBJ whole genome shotgun (WGS) entry which is preliminary data.</text>
</comment>
<dbReference type="STRING" id="68170.GCA_000974445_00214"/>
<keyword evidence="1" id="KW-0812">Transmembrane</keyword>
<proteinExistence type="predicted"/>
<evidence type="ECO:0000313" key="2">
    <source>
        <dbReference type="EMBL" id="KJK52837.1"/>
    </source>
</evidence>
<feature type="transmembrane region" description="Helical" evidence="1">
    <location>
        <begin position="12"/>
        <end position="30"/>
    </location>
</feature>
<keyword evidence="3" id="KW-1185">Reference proteome</keyword>
<reference evidence="2 3" key="1">
    <citation type="submission" date="2015-02" db="EMBL/GenBank/DDBJ databases">
        <authorList>
            <person name="Ju K.-S."/>
            <person name="Doroghazi J.R."/>
            <person name="Metcalf W."/>
        </authorList>
    </citation>
    <scope>NUCLEOTIDE SEQUENCE [LARGE SCALE GENOMIC DNA]</scope>
    <source>
        <strain evidence="2 3">NRRL B-16140</strain>
    </source>
</reference>
<dbReference type="OrthoDB" id="4773470at2"/>
<evidence type="ECO:0000256" key="1">
    <source>
        <dbReference type="SAM" id="Phobius"/>
    </source>
</evidence>
<dbReference type="AlphaFoldDB" id="A0A0F0HET4"/>
<dbReference type="EMBL" id="JYJG01000007">
    <property type="protein sequence ID" value="KJK52837.1"/>
    <property type="molecule type" value="Genomic_DNA"/>
</dbReference>
<dbReference type="RefSeq" id="WP_045309682.1">
    <property type="nucleotide sequence ID" value="NZ_JYJG01000007.1"/>
</dbReference>
<sequence length="140" mass="14741">MPLYRESGSSWWPLLWGPAFAVAGYLVEMVTGPASAGLWTIVGLGLMLGAVLWVYGRIKTGSIALTDSEAQFGREKLPVAMIEACRDVGAPTGARVLGGGWSVPKGTTAVPLRLLDGTVVLAWARDPEALLAALHQVVRG</sequence>
<keyword evidence="1" id="KW-0472">Membrane</keyword>
<accession>A0A0F0HET4</accession>
<gene>
    <name evidence="2" type="ORF">UK23_02420</name>
</gene>
<feature type="transmembrane region" description="Helical" evidence="1">
    <location>
        <begin position="36"/>
        <end position="55"/>
    </location>
</feature>
<evidence type="ECO:0008006" key="4">
    <source>
        <dbReference type="Google" id="ProtNLM"/>
    </source>
</evidence>
<protein>
    <recommendedName>
        <fullName evidence="4">Alanine rich transmembrane protein</fullName>
    </recommendedName>
</protein>
<organism evidence="2 3">
    <name type="scientific">Lentzea aerocolonigenes</name>
    <name type="common">Lechevalieria aerocolonigenes</name>
    <name type="synonym">Saccharothrix aerocolonigenes</name>
    <dbReference type="NCBI Taxonomy" id="68170"/>
    <lineage>
        <taxon>Bacteria</taxon>
        <taxon>Bacillati</taxon>
        <taxon>Actinomycetota</taxon>
        <taxon>Actinomycetes</taxon>
        <taxon>Pseudonocardiales</taxon>
        <taxon>Pseudonocardiaceae</taxon>
        <taxon>Lentzea</taxon>
    </lineage>
</organism>
<evidence type="ECO:0000313" key="3">
    <source>
        <dbReference type="Proteomes" id="UP000033393"/>
    </source>
</evidence>
<dbReference type="Proteomes" id="UP000033393">
    <property type="component" value="Unassembled WGS sequence"/>
</dbReference>